<dbReference type="InterPro" id="IPR001138">
    <property type="entry name" value="Zn2Cys6_DnaBD"/>
</dbReference>
<evidence type="ECO:0000313" key="6">
    <source>
        <dbReference type="Proteomes" id="UP000297245"/>
    </source>
</evidence>
<dbReference type="CDD" id="cd00067">
    <property type="entry name" value="GAL4"/>
    <property type="match status" value="1"/>
</dbReference>
<dbReference type="GO" id="GO:0003677">
    <property type="term" value="F:DNA binding"/>
    <property type="evidence" value="ECO:0007669"/>
    <property type="project" value="InterPro"/>
</dbReference>
<dbReference type="GO" id="GO:0000981">
    <property type="term" value="F:DNA-binding transcription factor activity, RNA polymerase II-specific"/>
    <property type="evidence" value="ECO:0007669"/>
    <property type="project" value="InterPro"/>
</dbReference>
<dbReference type="Pfam" id="PF04082">
    <property type="entry name" value="Fungal_trans"/>
    <property type="match status" value="1"/>
</dbReference>
<protein>
    <recommendedName>
        <fullName evidence="4">Zn(2)-C6 fungal-type domain-containing protein</fullName>
    </recommendedName>
</protein>
<feature type="compositionally biased region" description="Polar residues" evidence="3">
    <location>
        <begin position="728"/>
        <end position="755"/>
    </location>
</feature>
<dbReference type="OrthoDB" id="39175at2759"/>
<feature type="region of interest" description="Disordered" evidence="3">
    <location>
        <begin position="715"/>
        <end position="758"/>
    </location>
</feature>
<evidence type="ECO:0000256" key="1">
    <source>
        <dbReference type="ARBA" id="ARBA00022723"/>
    </source>
</evidence>
<keyword evidence="1" id="KW-0479">Metal-binding</keyword>
<dbReference type="EMBL" id="ML179360">
    <property type="protein sequence ID" value="THU89665.1"/>
    <property type="molecule type" value="Genomic_DNA"/>
</dbReference>
<name>A0A4V4HE35_DENBC</name>
<feature type="compositionally biased region" description="Polar residues" evidence="3">
    <location>
        <begin position="129"/>
        <end position="146"/>
    </location>
</feature>
<dbReference type="InterPro" id="IPR007219">
    <property type="entry name" value="XnlR_reg_dom"/>
</dbReference>
<dbReference type="InterPro" id="IPR050987">
    <property type="entry name" value="AtrR-like"/>
</dbReference>
<dbReference type="SUPFAM" id="SSF57701">
    <property type="entry name" value="Zn2/Cys6 DNA-binding domain"/>
    <property type="match status" value="1"/>
</dbReference>
<reference evidence="5 6" key="1">
    <citation type="journal article" date="2019" name="Nat. Ecol. Evol.">
        <title>Megaphylogeny resolves global patterns of mushroom evolution.</title>
        <authorList>
            <person name="Varga T."/>
            <person name="Krizsan K."/>
            <person name="Foldi C."/>
            <person name="Dima B."/>
            <person name="Sanchez-Garcia M."/>
            <person name="Sanchez-Ramirez S."/>
            <person name="Szollosi G.J."/>
            <person name="Szarkandi J.G."/>
            <person name="Papp V."/>
            <person name="Albert L."/>
            <person name="Andreopoulos W."/>
            <person name="Angelini C."/>
            <person name="Antonin V."/>
            <person name="Barry K.W."/>
            <person name="Bougher N.L."/>
            <person name="Buchanan P."/>
            <person name="Buyck B."/>
            <person name="Bense V."/>
            <person name="Catcheside P."/>
            <person name="Chovatia M."/>
            <person name="Cooper J."/>
            <person name="Damon W."/>
            <person name="Desjardin D."/>
            <person name="Finy P."/>
            <person name="Geml J."/>
            <person name="Haridas S."/>
            <person name="Hughes K."/>
            <person name="Justo A."/>
            <person name="Karasinski D."/>
            <person name="Kautmanova I."/>
            <person name="Kiss B."/>
            <person name="Kocsube S."/>
            <person name="Kotiranta H."/>
            <person name="LaButti K.M."/>
            <person name="Lechner B.E."/>
            <person name="Liimatainen K."/>
            <person name="Lipzen A."/>
            <person name="Lukacs Z."/>
            <person name="Mihaltcheva S."/>
            <person name="Morgado L.N."/>
            <person name="Niskanen T."/>
            <person name="Noordeloos M.E."/>
            <person name="Ohm R.A."/>
            <person name="Ortiz-Santana B."/>
            <person name="Ovrebo C."/>
            <person name="Racz N."/>
            <person name="Riley R."/>
            <person name="Savchenko A."/>
            <person name="Shiryaev A."/>
            <person name="Soop K."/>
            <person name="Spirin V."/>
            <person name="Szebenyi C."/>
            <person name="Tomsovsky M."/>
            <person name="Tulloss R.E."/>
            <person name="Uehling J."/>
            <person name="Grigoriev I.V."/>
            <person name="Vagvolgyi C."/>
            <person name="Papp T."/>
            <person name="Martin F.M."/>
            <person name="Miettinen O."/>
            <person name="Hibbett D.S."/>
            <person name="Nagy L.G."/>
        </authorList>
    </citation>
    <scope>NUCLEOTIDE SEQUENCE [LARGE SCALE GENOMIC DNA]</scope>
    <source>
        <strain evidence="5 6">CBS 962.96</strain>
    </source>
</reference>
<dbReference type="PANTHER" id="PTHR46910">
    <property type="entry name" value="TRANSCRIPTION FACTOR PDR1"/>
    <property type="match status" value="1"/>
</dbReference>
<dbReference type="InterPro" id="IPR036864">
    <property type="entry name" value="Zn2-C6_fun-type_DNA-bd_sf"/>
</dbReference>
<dbReference type="SMART" id="SM00906">
    <property type="entry name" value="Fungal_trans"/>
    <property type="match status" value="1"/>
</dbReference>
<dbReference type="GO" id="GO:0006351">
    <property type="term" value="P:DNA-templated transcription"/>
    <property type="evidence" value="ECO:0007669"/>
    <property type="project" value="InterPro"/>
</dbReference>
<gene>
    <name evidence="5" type="ORF">K435DRAFT_841716</name>
</gene>
<keyword evidence="6" id="KW-1185">Reference proteome</keyword>
<proteinExistence type="predicted"/>
<dbReference type="PROSITE" id="PS00463">
    <property type="entry name" value="ZN2_CY6_FUNGAL_1"/>
    <property type="match status" value="1"/>
</dbReference>
<sequence>MSNNGDSSTADSARGKRQRYSKACDECCRKKVRCNSDTMPNNICSECIITKVPCTRTKERKKRGPKLGSTREPPVDQTATVKTLTKKILSGVHTVSDDMDSARGALFQMATYIQYLERKLTAREKYPRAQSQSRVEPISLSTSPPTAHTEDTTSDARTLCREFAQLTASVSLSQSHFGESSNPMLLMSAIDIGREVRFDERSVLPEWQTVFETQVKRPQFWSSPWISYPRDSGPYRFPDPDLLSRLVNLYFDRHAVIFPLLHRSTFERDLAQGLHFWNKDFAGLVLALSALGSRYLEDPPTHDPDSVYDLGWQWFKQIQRSPHWDYVKPAPLHQVQMLCLTCFYLRTTATPDAAWVFTGVTMRMIIERGAHRHISGQRLTVEGELWKRAFWILDIFDAHLSAYTGRPMALRFEDHDSEYPVECDEEYWENIDEAKAFVQPEGKPCRTSVFNHYIKLNEILASVLRLLYPVQKPKFASKAEALDWYQNTVTELDVALTKWADSIPEHLKWDSKKDDLFFRQSTFLYITFYWVQIHIHRQFIPRPGRKPLLNFSSLAICTNAARTCSRMVYTCTFRYSALAGEDPTAVFDCALILLVHLWRGIKMGVTLNIETEMIDVRKCISIFAAWEKRSRQAGRMHDLVNALIAISGLSSTNPTLSIPTSTNDHLPGTDPISTSSYSQVEDPLHDFWNTLPVHSHELGELPIYETSTANFTDQLGEDLFSAPGPESGLSSGGTQNVNDPLSTTVSDYSQPSQVDPANRNYMTEDEWINFMTDIDPMFSAFCPS</sequence>
<accession>A0A4V4HE35</accession>
<dbReference type="PANTHER" id="PTHR46910:SF38">
    <property type="entry name" value="ZN(2)-C6 FUNGAL-TYPE DOMAIN-CONTAINING PROTEIN"/>
    <property type="match status" value="1"/>
</dbReference>
<feature type="domain" description="Zn(2)-C6 fungal-type" evidence="4">
    <location>
        <begin position="23"/>
        <end position="56"/>
    </location>
</feature>
<dbReference type="GO" id="GO:0008270">
    <property type="term" value="F:zinc ion binding"/>
    <property type="evidence" value="ECO:0007669"/>
    <property type="project" value="InterPro"/>
</dbReference>
<evidence type="ECO:0000256" key="2">
    <source>
        <dbReference type="ARBA" id="ARBA00023242"/>
    </source>
</evidence>
<dbReference type="CDD" id="cd12148">
    <property type="entry name" value="fungal_TF_MHR"/>
    <property type="match status" value="1"/>
</dbReference>
<evidence type="ECO:0000259" key="4">
    <source>
        <dbReference type="PROSITE" id="PS50048"/>
    </source>
</evidence>
<evidence type="ECO:0000256" key="3">
    <source>
        <dbReference type="SAM" id="MobiDB-lite"/>
    </source>
</evidence>
<keyword evidence="2" id="KW-0539">Nucleus</keyword>
<feature type="region of interest" description="Disordered" evidence="3">
    <location>
        <begin position="58"/>
        <end position="77"/>
    </location>
</feature>
<feature type="region of interest" description="Disordered" evidence="3">
    <location>
        <begin position="125"/>
        <end position="154"/>
    </location>
</feature>
<dbReference type="Proteomes" id="UP000297245">
    <property type="component" value="Unassembled WGS sequence"/>
</dbReference>
<evidence type="ECO:0000313" key="5">
    <source>
        <dbReference type="EMBL" id="THU89665.1"/>
    </source>
</evidence>
<dbReference type="Gene3D" id="4.10.240.10">
    <property type="entry name" value="Zn(2)-C6 fungal-type DNA-binding domain"/>
    <property type="match status" value="1"/>
</dbReference>
<dbReference type="AlphaFoldDB" id="A0A4V4HE35"/>
<dbReference type="PROSITE" id="PS50048">
    <property type="entry name" value="ZN2_CY6_FUNGAL_2"/>
    <property type="match status" value="1"/>
</dbReference>
<organism evidence="5 6">
    <name type="scientific">Dendrothele bispora (strain CBS 962.96)</name>
    <dbReference type="NCBI Taxonomy" id="1314807"/>
    <lineage>
        <taxon>Eukaryota</taxon>
        <taxon>Fungi</taxon>
        <taxon>Dikarya</taxon>
        <taxon>Basidiomycota</taxon>
        <taxon>Agaricomycotina</taxon>
        <taxon>Agaricomycetes</taxon>
        <taxon>Agaricomycetidae</taxon>
        <taxon>Agaricales</taxon>
        <taxon>Agaricales incertae sedis</taxon>
        <taxon>Dendrothele</taxon>
    </lineage>
</organism>